<accession>A0A939LQL9</accession>
<feature type="compositionally biased region" description="Low complexity" evidence="1">
    <location>
        <begin position="262"/>
        <end position="294"/>
    </location>
</feature>
<feature type="region of interest" description="Disordered" evidence="1">
    <location>
        <begin position="251"/>
        <end position="316"/>
    </location>
</feature>
<dbReference type="Proteomes" id="UP000664209">
    <property type="component" value="Unassembled WGS sequence"/>
</dbReference>
<feature type="region of interest" description="Disordered" evidence="1">
    <location>
        <begin position="214"/>
        <end position="237"/>
    </location>
</feature>
<feature type="compositionally biased region" description="Acidic residues" evidence="1">
    <location>
        <begin position="252"/>
        <end position="261"/>
    </location>
</feature>
<keyword evidence="3" id="KW-1185">Reference proteome</keyword>
<dbReference type="AlphaFoldDB" id="A0A939LQL9"/>
<comment type="caution">
    <text evidence="2">The sequence shown here is derived from an EMBL/GenBank/DDBJ whole genome shotgun (WGS) entry which is preliminary data.</text>
</comment>
<name>A0A939LQL9_9CELL</name>
<dbReference type="InterPro" id="IPR021391">
    <property type="entry name" value="DUF3027"/>
</dbReference>
<organism evidence="2 3">
    <name type="scientific">Actinotalea soli</name>
    <dbReference type="NCBI Taxonomy" id="2819234"/>
    <lineage>
        <taxon>Bacteria</taxon>
        <taxon>Bacillati</taxon>
        <taxon>Actinomycetota</taxon>
        <taxon>Actinomycetes</taxon>
        <taxon>Micrococcales</taxon>
        <taxon>Cellulomonadaceae</taxon>
        <taxon>Actinotalea</taxon>
    </lineage>
</organism>
<gene>
    <name evidence="2" type="ORF">J4G33_10355</name>
</gene>
<proteinExistence type="predicted"/>
<dbReference type="Pfam" id="PF11228">
    <property type="entry name" value="DUF3027"/>
    <property type="match status" value="1"/>
</dbReference>
<protein>
    <submittedName>
        <fullName evidence="2">DUF3027 domain-containing protein</fullName>
    </submittedName>
</protein>
<evidence type="ECO:0000313" key="2">
    <source>
        <dbReference type="EMBL" id="MBO1752203.1"/>
    </source>
</evidence>
<sequence>MAAATKDAVLASAVDLARAAAEEVAEDAALVGEHLGPVVEGERLVSHRFAATAPGYRGWYWSVTVARVPRGRKPTICEVDLLPGQDAVLAPTWVPWAERLRPGDVGPGDVLPYLEDDDRLEPGYTATGEADADELAIFELGLGRERVLSREGRAEAAERWYTGSRGPTAAQAVAASAPCSTCAFLVLMAGSLRTEFGVCANEWAPDDGRVVSMDHGCGAHSQTDVTPPPSDWPDQSPVIDEHDVEIVRVQGEDDDQGDEADQAAPASSAESSTSTEPATEATPEPAAEAGSEPEAPADREPETPAEPDPAPTADEE</sequence>
<dbReference type="RefSeq" id="WP_208055883.1">
    <property type="nucleotide sequence ID" value="NZ_JAGEMK010000004.1"/>
</dbReference>
<evidence type="ECO:0000256" key="1">
    <source>
        <dbReference type="SAM" id="MobiDB-lite"/>
    </source>
</evidence>
<evidence type="ECO:0000313" key="3">
    <source>
        <dbReference type="Proteomes" id="UP000664209"/>
    </source>
</evidence>
<reference evidence="2" key="1">
    <citation type="submission" date="2021-03" db="EMBL/GenBank/DDBJ databases">
        <title>Actinotalea soli sp. nov., isolated from soil.</title>
        <authorList>
            <person name="Ping W."/>
            <person name="Zhang J."/>
        </authorList>
    </citation>
    <scope>NUCLEOTIDE SEQUENCE</scope>
    <source>
        <strain evidence="2">BY-33</strain>
    </source>
</reference>
<dbReference type="EMBL" id="JAGEMK010000004">
    <property type="protein sequence ID" value="MBO1752203.1"/>
    <property type="molecule type" value="Genomic_DNA"/>
</dbReference>